<evidence type="ECO:0000313" key="3">
    <source>
        <dbReference type="EMBL" id="MBM7557343.1"/>
    </source>
</evidence>
<dbReference type="InterPro" id="IPR033399">
    <property type="entry name" value="TP_0789-like"/>
</dbReference>
<feature type="chain" id="PRO_5038536834" evidence="1">
    <location>
        <begin position="23"/>
        <end position="244"/>
    </location>
</feature>
<comment type="caution">
    <text evidence="3">The sequence shown here is derived from an EMBL/GenBank/DDBJ whole genome shotgun (WGS) entry which is preliminary data.</text>
</comment>
<dbReference type="CDD" id="cd16329">
    <property type="entry name" value="LolA_like"/>
    <property type="match status" value="1"/>
</dbReference>
<dbReference type="Pfam" id="PF17131">
    <property type="entry name" value="LolA_like"/>
    <property type="match status" value="1"/>
</dbReference>
<sequence length="244" mass="28690">MKKKVVVFLIALLVFSSSLTYALNVEQILNKLDKKVNPKTAEMDLKIKTDSSDKIVEYFSKETAGQTNTLFKVLAPNEEEGTAVLALNKDSREELYFYIQAIGARKVAVNQKKGSFLQTEYNYFEILDMFEGHYEQKFQAAIEAKSDKDFVLRLEPKNDLNQYDYLLLHITNKYLPEKIEFYRGKQKYKVWQVEKFNQTEGVYYPEKSVLLNLNNNRETEITFTNVKYNLELNDMLFSVRYLKR</sequence>
<dbReference type="Gene3D" id="2.50.20.10">
    <property type="entry name" value="Lipoprotein localisation LolA/LolB/LppX"/>
    <property type="match status" value="1"/>
</dbReference>
<dbReference type="Proteomes" id="UP000774000">
    <property type="component" value="Unassembled WGS sequence"/>
</dbReference>
<dbReference type="AlphaFoldDB" id="A0A938XTP0"/>
<evidence type="ECO:0000313" key="4">
    <source>
        <dbReference type="Proteomes" id="UP000774000"/>
    </source>
</evidence>
<proteinExistence type="predicted"/>
<reference evidence="3" key="1">
    <citation type="submission" date="2021-01" db="EMBL/GenBank/DDBJ databases">
        <title>Genomic Encyclopedia of Type Strains, Phase IV (KMG-IV): sequencing the most valuable type-strain genomes for metagenomic binning, comparative biology and taxonomic classification.</title>
        <authorList>
            <person name="Goeker M."/>
        </authorList>
    </citation>
    <scope>NUCLEOTIDE SEQUENCE</scope>
    <source>
        <strain evidence="3">DSM 23230</strain>
    </source>
</reference>
<keyword evidence="4" id="KW-1185">Reference proteome</keyword>
<evidence type="ECO:0000256" key="1">
    <source>
        <dbReference type="SAM" id="SignalP"/>
    </source>
</evidence>
<protein>
    <submittedName>
        <fullName evidence="3">Outer membrane lipoprotein-sorting protein</fullName>
    </submittedName>
</protein>
<dbReference type="RefSeq" id="WP_204702098.1">
    <property type="nucleotide sequence ID" value="NZ_JAFBDQ010000011.1"/>
</dbReference>
<keyword evidence="1" id="KW-0732">Signal</keyword>
<feature type="domain" description="Uncharacterized protein TP-0789" evidence="2">
    <location>
        <begin position="65"/>
        <end position="244"/>
    </location>
</feature>
<dbReference type="EMBL" id="JAFBDQ010000011">
    <property type="protein sequence ID" value="MBM7557343.1"/>
    <property type="molecule type" value="Genomic_DNA"/>
</dbReference>
<feature type="signal peptide" evidence="1">
    <location>
        <begin position="1"/>
        <end position="22"/>
    </location>
</feature>
<accession>A0A938XTP0</accession>
<evidence type="ECO:0000259" key="2">
    <source>
        <dbReference type="Pfam" id="PF17131"/>
    </source>
</evidence>
<gene>
    <name evidence="3" type="ORF">JOC47_002209</name>
</gene>
<keyword evidence="3" id="KW-0449">Lipoprotein</keyword>
<name>A0A938XTP0_9FIRM</name>
<organism evidence="3 4">
    <name type="scientific">Halanaerobacter jeridensis</name>
    <dbReference type="NCBI Taxonomy" id="706427"/>
    <lineage>
        <taxon>Bacteria</taxon>
        <taxon>Bacillati</taxon>
        <taxon>Bacillota</taxon>
        <taxon>Clostridia</taxon>
        <taxon>Halanaerobiales</taxon>
        <taxon>Halobacteroidaceae</taxon>
        <taxon>Halanaerobacter</taxon>
    </lineage>
</organism>